<name>A0A7R7XI21_9EURO</name>
<dbReference type="AlphaFoldDB" id="A0A7R7XI21"/>
<dbReference type="EMBL" id="AP024444">
    <property type="protein sequence ID" value="BCS21649.1"/>
    <property type="molecule type" value="Genomic_DNA"/>
</dbReference>
<gene>
    <name evidence="1" type="ORF">APUU_22081S</name>
</gene>
<evidence type="ECO:0000313" key="2">
    <source>
        <dbReference type="Proteomes" id="UP000654913"/>
    </source>
</evidence>
<evidence type="ECO:0000313" key="1">
    <source>
        <dbReference type="EMBL" id="BCS21649.1"/>
    </source>
</evidence>
<sequence>MPRIVEAPARREVRAGIRKLALDINALGVNELDLQQLKSLNIRVDLLSLDGDSPHGAAFFAPFPADKLPDVDEDTLGGAFHGVDDDPKPGSFFYDPDFYRPSDRAHITGDHLRSYIQSCRSFHYGKKTNIQWAAKCAADYPSAGLCRHEQPSYGSFALADLEDPTYPHVKSITFNNLVPTESTLLAGELLPALRLMLWQLRRSRFIRHTVSPVLFISLLGLKARIIEFYFSNGTLVVRHTKMFDFTHGDDEAFKTLAQWFLGDAIGDTVNGV</sequence>
<protein>
    <submittedName>
        <fullName evidence="1">Uncharacterized protein</fullName>
    </submittedName>
</protein>
<reference evidence="1" key="2">
    <citation type="submission" date="2021-02" db="EMBL/GenBank/DDBJ databases">
        <title>Aspergillus puulaauensis MK2 genome sequence.</title>
        <authorList>
            <person name="Futagami T."/>
            <person name="Mori K."/>
            <person name="Kadooka C."/>
            <person name="Tanaka T."/>
        </authorList>
    </citation>
    <scope>NUCLEOTIDE SEQUENCE</scope>
    <source>
        <strain evidence="1">MK2</strain>
    </source>
</reference>
<organism evidence="1 2">
    <name type="scientific">Aspergillus puulaauensis</name>
    <dbReference type="NCBI Taxonomy" id="1220207"/>
    <lineage>
        <taxon>Eukaryota</taxon>
        <taxon>Fungi</taxon>
        <taxon>Dikarya</taxon>
        <taxon>Ascomycota</taxon>
        <taxon>Pezizomycotina</taxon>
        <taxon>Eurotiomycetes</taxon>
        <taxon>Eurotiomycetidae</taxon>
        <taxon>Eurotiales</taxon>
        <taxon>Aspergillaceae</taxon>
        <taxon>Aspergillus</taxon>
    </lineage>
</organism>
<dbReference type="GeneID" id="64971654"/>
<keyword evidence="2" id="KW-1185">Reference proteome</keyword>
<proteinExistence type="predicted"/>
<dbReference type="Proteomes" id="UP000654913">
    <property type="component" value="Chromosome 2"/>
</dbReference>
<dbReference type="RefSeq" id="XP_041553843.1">
    <property type="nucleotide sequence ID" value="XM_041700904.1"/>
</dbReference>
<dbReference type="OrthoDB" id="4177740at2759"/>
<reference evidence="1" key="1">
    <citation type="submission" date="2021-01" db="EMBL/GenBank/DDBJ databases">
        <authorList>
            <consortium name="Aspergillus puulaauensis MK2 genome sequencing consortium"/>
            <person name="Kazuki M."/>
            <person name="Futagami T."/>
        </authorList>
    </citation>
    <scope>NUCLEOTIDE SEQUENCE</scope>
    <source>
        <strain evidence="1">MK2</strain>
    </source>
</reference>
<dbReference type="KEGG" id="apuu:APUU_22081S"/>
<accession>A0A7R7XI21</accession>